<evidence type="ECO:0000313" key="2">
    <source>
        <dbReference type="Proteomes" id="UP000600139"/>
    </source>
</evidence>
<keyword evidence="2" id="KW-1185">Reference proteome</keyword>
<dbReference type="Proteomes" id="UP000600139">
    <property type="component" value="Unassembled WGS sequence"/>
</dbReference>
<organism evidence="1 2">
    <name type="scientific">Luteolibacter yonseiensis</name>
    <dbReference type="NCBI Taxonomy" id="1144680"/>
    <lineage>
        <taxon>Bacteria</taxon>
        <taxon>Pseudomonadati</taxon>
        <taxon>Verrucomicrobiota</taxon>
        <taxon>Verrucomicrobiia</taxon>
        <taxon>Verrucomicrobiales</taxon>
        <taxon>Verrucomicrobiaceae</taxon>
        <taxon>Luteolibacter</taxon>
    </lineage>
</organism>
<protein>
    <recommendedName>
        <fullName evidence="3">Co-chaperone DjlA N-terminal domain-containing protein</fullName>
    </recommendedName>
</protein>
<accession>A0A934V9S5</accession>
<reference evidence="1" key="1">
    <citation type="submission" date="2021-01" db="EMBL/GenBank/DDBJ databases">
        <title>Modified the classification status of verrucomicrobia.</title>
        <authorList>
            <person name="Feng X."/>
        </authorList>
    </citation>
    <scope>NUCLEOTIDE SEQUENCE</scope>
    <source>
        <strain evidence="1">JCM 18052</strain>
    </source>
</reference>
<dbReference type="AlphaFoldDB" id="A0A934V9S5"/>
<dbReference type="RefSeq" id="WP_200349064.1">
    <property type="nucleotide sequence ID" value="NZ_BAABHZ010000005.1"/>
</dbReference>
<dbReference type="EMBL" id="JAENIK010000001">
    <property type="protein sequence ID" value="MBK1814101.1"/>
    <property type="molecule type" value="Genomic_DNA"/>
</dbReference>
<sequence>MTQDSRQVLIELLFLSLYMDDHLSLAEDEVLNEALESLGWDSPQPREKFIFKAFASARDAITSLDKTRGFFDTRTAVIKKDGSEAESITWLSKVLAADGLTSTEKYFLAQLEQRLYPAS</sequence>
<evidence type="ECO:0000313" key="1">
    <source>
        <dbReference type="EMBL" id="MBK1814101.1"/>
    </source>
</evidence>
<evidence type="ECO:0008006" key="3">
    <source>
        <dbReference type="Google" id="ProtNLM"/>
    </source>
</evidence>
<name>A0A934V9S5_9BACT</name>
<gene>
    <name evidence="1" type="ORF">JIN84_00575</name>
</gene>
<comment type="caution">
    <text evidence="1">The sequence shown here is derived from an EMBL/GenBank/DDBJ whole genome shotgun (WGS) entry which is preliminary data.</text>
</comment>
<proteinExistence type="predicted"/>